<evidence type="ECO:0000313" key="7">
    <source>
        <dbReference type="Proteomes" id="UP000324222"/>
    </source>
</evidence>
<keyword evidence="2 4" id="KW-1133">Transmembrane helix</keyword>
<evidence type="ECO:0000313" key="6">
    <source>
        <dbReference type="EMBL" id="MPC39538.1"/>
    </source>
</evidence>
<dbReference type="EMBL" id="VSRR010004394">
    <property type="protein sequence ID" value="MPC39538.1"/>
    <property type="molecule type" value="Genomic_DNA"/>
</dbReference>
<evidence type="ECO:0000256" key="5">
    <source>
        <dbReference type="SAM" id="MobiDB-lite"/>
    </source>
</evidence>
<feature type="region of interest" description="Disordered" evidence="5">
    <location>
        <begin position="76"/>
        <end position="97"/>
    </location>
</feature>
<comment type="caution">
    <text evidence="6">The sequence shown here is derived from an EMBL/GenBank/DDBJ whole genome shotgun (WGS) entry which is preliminary data.</text>
</comment>
<name>A0A5B7F304_PORTR</name>
<feature type="transmembrane region" description="Helical" evidence="4">
    <location>
        <begin position="234"/>
        <end position="262"/>
    </location>
</feature>
<evidence type="ECO:0000256" key="1">
    <source>
        <dbReference type="ARBA" id="ARBA00022692"/>
    </source>
</evidence>
<sequence>MDHAGHDHMNHGNMDHGSMDHSSMDHSGMDHSGMDHGEHSGHNMAMAVVNTTMRAIVEAMQTTEKVMDHAGHGDMNHGPATSAPMKHSGHGHGHGHGRDMDMDMDMDMGMSMSFHFGYNETILFDWWKISTIGGLIGSMVGIFILAMLYEGLKYWREHLFRKSLAAMQYCAKVEKGNVTEQDKPSQYVFHLLIQPAGTLMGNKEILEFQCMMNMLSVDHGIQTLLHMVQMIVSYLLMLIFMTYNVWLCIATVLGAGLGYFLFGWRKSVVVDITEHCH</sequence>
<accession>A0A5B7F304</accession>
<dbReference type="OrthoDB" id="161814at2759"/>
<keyword evidence="4" id="KW-0186">Copper</keyword>
<comment type="similarity">
    <text evidence="4">Belongs to the copper transporter (Ctr) (TC 1.A.56) family. SLC31A subfamily.</text>
</comment>
<comment type="subcellular location">
    <subcellularLocation>
        <location evidence="4">Membrane</location>
        <topology evidence="4">Multi-pass membrane protein</topology>
    </subcellularLocation>
</comment>
<dbReference type="Proteomes" id="UP000324222">
    <property type="component" value="Unassembled WGS sequence"/>
</dbReference>
<organism evidence="6 7">
    <name type="scientific">Portunus trituberculatus</name>
    <name type="common">Swimming crab</name>
    <name type="synonym">Neptunus trituberculatus</name>
    <dbReference type="NCBI Taxonomy" id="210409"/>
    <lineage>
        <taxon>Eukaryota</taxon>
        <taxon>Metazoa</taxon>
        <taxon>Ecdysozoa</taxon>
        <taxon>Arthropoda</taxon>
        <taxon>Crustacea</taxon>
        <taxon>Multicrustacea</taxon>
        <taxon>Malacostraca</taxon>
        <taxon>Eumalacostraca</taxon>
        <taxon>Eucarida</taxon>
        <taxon>Decapoda</taxon>
        <taxon>Pleocyemata</taxon>
        <taxon>Brachyura</taxon>
        <taxon>Eubrachyura</taxon>
        <taxon>Portunoidea</taxon>
        <taxon>Portunidae</taxon>
        <taxon>Portuninae</taxon>
        <taxon>Portunus</taxon>
    </lineage>
</organism>
<evidence type="ECO:0000256" key="2">
    <source>
        <dbReference type="ARBA" id="ARBA00022989"/>
    </source>
</evidence>
<keyword evidence="4" id="KW-0406">Ion transport</keyword>
<keyword evidence="1 4" id="KW-0812">Transmembrane</keyword>
<dbReference type="InterPro" id="IPR007274">
    <property type="entry name" value="Cop_transporter"/>
</dbReference>
<keyword evidence="7" id="KW-1185">Reference proteome</keyword>
<evidence type="ECO:0000256" key="3">
    <source>
        <dbReference type="ARBA" id="ARBA00023136"/>
    </source>
</evidence>
<evidence type="ECO:0000256" key="4">
    <source>
        <dbReference type="RuleBase" id="RU367022"/>
    </source>
</evidence>
<feature type="transmembrane region" description="Helical" evidence="4">
    <location>
        <begin position="126"/>
        <end position="149"/>
    </location>
</feature>
<keyword evidence="4" id="KW-0187">Copper transport</keyword>
<dbReference type="AlphaFoldDB" id="A0A5B7F304"/>
<protein>
    <recommendedName>
        <fullName evidence="4">Copper transport protein</fullName>
    </recommendedName>
</protein>
<dbReference type="PANTHER" id="PTHR12483:SF115">
    <property type="entry name" value="COPPER TRANSPORT PROTEIN"/>
    <property type="match status" value="1"/>
</dbReference>
<dbReference type="PANTHER" id="PTHR12483">
    <property type="entry name" value="SOLUTE CARRIER FAMILY 31 COPPER TRANSPORTERS"/>
    <property type="match status" value="1"/>
</dbReference>
<dbReference type="GO" id="GO:0005375">
    <property type="term" value="F:copper ion transmembrane transporter activity"/>
    <property type="evidence" value="ECO:0007669"/>
    <property type="project" value="UniProtKB-UniRule"/>
</dbReference>
<keyword evidence="4" id="KW-0813">Transport</keyword>
<proteinExistence type="inferred from homology"/>
<reference evidence="6 7" key="1">
    <citation type="submission" date="2019-05" db="EMBL/GenBank/DDBJ databases">
        <title>Another draft genome of Portunus trituberculatus and its Hox gene families provides insights of decapod evolution.</title>
        <authorList>
            <person name="Jeong J.-H."/>
            <person name="Song I."/>
            <person name="Kim S."/>
            <person name="Choi T."/>
            <person name="Kim D."/>
            <person name="Ryu S."/>
            <person name="Kim W."/>
        </authorList>
    </citation>
    <scope>NUCLEOTIDE SEQUENCE [LARGE SCALE GENOMIC DNA]</scope>
    <source>
        <tissue evidence="6">Muscle</tissue>
    </source>
</reference>
<dbReference type="GO" id="GO:0016020">
    <property type="term" value="C:membrane"/>
    <property type="evidence" value="ECO:0007669"/>
    <property type="project" value="UniProtKB-SubCell"/>
</dbReference>
<dbReference type="Pfam" id="PF04145">
    <property type="entry name" value="Ctr"/>
    <property type="match status" value="1"/>
</dbReference>
<feature type="region of interest" description="Disordered" evidence="5">
    <location>
        <begin position="1"/>
        <end position="32"/>
    </location>
</feature>
<keyword evidence="3 4" id="KW-0472">Membrane</keyword>
<gene>
    <name evidence="6" type="primary">SLC31A1_1</name>
    <name evidence="6" type="ORF">E2C01_033077</name>
</gene>